<dbReference type="RefSeq" id="XP_016212750.1">
    <property type="nucleotide sequence ID" value="XM_016359501.1"/>
</dbReference>
<dbReference type="GeneID" id="27313904"/>
<evidence type="ECO:0000256" key="1">
    <source>
        <dbReference type="SAM" id="MobiDB-lite"/>
    </source>
</evidence>
<reference evidence="3 4" key="1">
    <citation type="submission" date="2015-01" db="EMBL/GenBank/DDBJ databases">
        <title>The Genome Sequence of Ochroconis gallopava CBS43764.</title>
        <authorList>
            <consortium name="The Broad Institute Genomics Platform"/>
            <person name="Cuomo C."/>
            <person name="de Hoog S."/>
            <person name="Gorbushina A."/>
            <person name="Stielow B."/>
            <person name="Teixiera M."/>
            <person name="Abouelleil A."/>
            <person name="Chapman S.B."/>
            <person name="Priest M."/>
            <person name="Young S.K."/>
            <person name="Wortman J."/>
            <person name="Nusbaum C."/>
            <person name="Birren B."/>
        </authorList>
    </citation>
    <scope>NUCLEOTIDE SEQUENCE [LARGE SCALE GENOMIC DNA]</scope>
    <source>
        <strain evidence="3 4">CBS 43764</strain>
    </source>
</reference>
<feature type="signal peptide" evidence="2">
    <location>
        <begin position="1"/>
        <end position="20"/>
    </location>
</feature>
<keyword evidence="2" id="KW-0732">Signal</keyword>
<feature type="chain" id="PRO_5002236569" evidence="2">
    <location>
        <begin position="21"/>
        <end position="219"/>
    </location>
</feature>
<dbReference type="AlphaFoldDB" id="A0A0D1XKM2"/>
<feature type="region of interest" description="Disordered" evidence="1">
    <location>
        <begin position="168"/>
        <end position="193"/>
    </location>
</feature>
<dbReference type="InParanoid" id="A0A0D1XKM2"/>
<dbReference type="VEuPathDB" id="FungiDB:PV09_05931"/>
<gene>
    <name evidence="3" type="ORF">PV09_05931</name>
</gene>
<dbReference type="HOGENOM" id="CLU_1262382_0_0_1"/>
<organism evidence="3 4">
    <name type="scientific">Verruconis gallopava</name>
    <dbReference type="NCBI Taxonomy" id="253628"/>
    <lineage>
        <taxon>Eukaryota</taxon>
        <taxon>Fungi</taxon>
        <taxon>Dikarya</taxon>
        <taxon>Ascomycota</taxon>
        <taxon>Pezizomycotina</taxon>
        <taxon>Dothideomycetes</taxon>
        <taxon>Pleosporomycetidae</taxon>
        <taxon>Venturiales</taxon>
        <taxon>Sympoventuriaceae</taxon>
        <taxon>Verruconis</taxon>
    </lineage>
</organism>
<dbReference type="Proteomes" id="UP000053259">
    <property type="component" value="Unassembled WGS sequence"/>
</dbReference>
<dbReference type="EMBL" id="KN847547">
    <property type="protein sequence ID" value="KIW02881.1"/>
    <property type="molecule type" value="Genomic_DNA"/>
</dbReference>
<protein>
    <submittedName>
        <fullName evidence="3">Uncharacterized protein</fullName>
    </submittedName>
</protein>
<dbReference type="OrthoDB" id="3945749at2759"/>
<keyword evidence="4" id="KW-1185">Reference proteome</keyword>
<proteinExistence type="predicted"/>
<sequence>MMRPSSILVSLALLTSATLADDGQYHPDQYGAGTTTGTATATLRTYTAQAYGTATTSPTTVVASQLDKTSGAGSQVTATASENDATATAGWESQVTWPAGCEEWANPCPSGAHISGGSIAGYTNGFTSFLTETNSNGVITGMPSKATIPAGVQTTSISATTLLTATSTSNSTSAPSSASSTQSGFTTGTSSAQQSNGAGINTVSAFSMLLVVAAVASLY</sequence>
<evidence type="ECO:0000313" key="3">
    <source>
        <dbReference type="EMBL" id="KIW02881.1"/>
    </source>
</evidence>
<evidence type="ECO:0000313" key="4">
    <source>
        <dbReference type="Proteomes" id="UP000053259"/>
    </source>
</evidence>
<accession>A0A0D1XKM2</accession>
<evidence type="ECO:0000256" key="2">
    <source>
        <dbReference type="SAM" id="SignalP"/>
    </source>
</evidence>
<name>A0A0D1XKM2_9PEZI</name>